<accession>A0A242NLK8</accession>
<dbReference type="SUPFAM" id="SSF52266">
    <property type="entry name" value="SGNH hydrolase"/>
    <property type="match status" value="1"/>
</dbReference>
<keyword evidence="2" id="KW-0378">Hydrolase</keyword>
<evidence type="ECO:0000256" key="2">
    <source>
        <dbReference type="ARBA" id="ARBA00022801"/>
    </source>
</evidence>
<proteinExistence type="inferred from homology"/>
<dbReference type="Proteomes" id="UP000194800">
    <property type="component" value="Unassembled WGS sequence"/>
</dbReference>
<dbReference type="InterPro" id="IPR036514">
    <property type="entry name" value="SGNH_hydro_sf"/>
</dbReference>
<evidence type="ECO:0000313" key="5">
    <source>
        <dbReference type="EMBL" id="OTQ09444.1"/>
    </source>
</evidence>
<evidence type="ECO:0000313" key="6">
    <source>
        <dbReference type="Proteomes" id="UP000194800"/>
    </source>
</evidence>
<feature type="chain" id="PRO_5012692808" evidence="3">
    <location>
        <begin position="22"/>
        <end position="521"/>
    </location>
</feature>
<dbReference type="GO" id="GO:0016788">
    <property type="term" value="F:hydrolase activity, acting on ester bonds"/>
    <property type="evidence" value="ECO:0007669"/>
    <property type="project" value="InterPro"/>
</dbReference>
<evidence type="ECO:0000313" key="7">
    <source>
        <dbReference type="Proteomes" id="UP000194977"/>
    </source>
</evidence>
<keyword evidence="3" id="KW-0732">Signal</keyword>
<protein>
    <submittedName>
        <fullName evidence="4">Uncharacterized protein</fullName>
    </submittedName>
</protein>
<name>A0A242NLK8_9GAMM</name>
<feature type="signal peptide" evidence="3">
    <location>
        <begin position="1"/>
        <end position="21"/>
    </location>
</feature>
<dbReference type="RefSeq" id="WP_086271715.1">
    <property type="nucleotide sequence ID" value="NZ_MZNE01000008.1"/>
</dbReference>
<gene>
    <name evidence="5" type="ORF">B6C91_09040</name>
    <name evidence="4" type="ORF">B6D08_01180</name>
</gene>
<dbReference type="InterPro" id="IPR037459">
    <property type="entry name" value="RhgT-like"/>
</dbReference>
<keyword evidence="6" id="KW-1185">Reference proteome</keyword>
<organism evidence="4 7">
    <name type="scientific">Gilliamella apicola</name>
    <dbReference type="NCBI Taxonomy" id="1196095"/>
    <lineage>
        <taxon>Bacteria</taxon>
        <taxon>Pseudomonadati</taxon>
        <taxon>Pseudomonadota</taxon>
        <taxon>Gammaproteobacteria</taxon>
        <taxon>Orbales</taxon>
        <taxon>Orbaceae</taxon>
        <taxon>Gilliamella</taxon>
    </lineage>
</organism>
<reference evidence="6 7" key="1">
    <citation type="submission" date="2017-03" db="EMBL/GenBank/DDBJ databases">
        <title>Comparative genomics of honeybee gut symbionts reveal geographically distinct and subgroup specific antibiotic resistance.</title>
        <authorList>
            <person name="Ludvigsen J."/>
            <person name="Porcellato D."/>
            <person name="Labee-Lund T.M."/>
            <person name="Amdam G.V."/>
            <person name="Rudi K."/>
        </authorList>
    </citation>
    <scope>NUCLEOTIDE SEQUENCE [LARGE SCALE GENOMIC DNA]</scope>
    <source>
        <strain evidence="4 7">A-7-12</strain>
        <strain evidence="5 6">A-9-12</strain>
    </source>
</reference>
<dbReference type="AlphaFoldDB" id="A0A242NLK8"/>
<dbReference type="PANTHER" id="PTHR43695">
    <property type="entry name" value="PUTATIVE (AFU_ORTHOLOGUE AFUA_2G17250)-RELATED"/>
    <property type="match status" value="1"/>
</dbReference>
<dbReference type="PANTHER" id="PTHR43695:SF1">
    <property type="entry name" value="RHAMNOGALACTURONAN ACETYLESTERASE"/>
    <property type="match status" value="1"/>
</dbReference>
<dbReference type="InterPro" id="IPR001087">
    <property type="entry name" value="GDSL"/>
</dbReference>
<dbReference type="Gene3D" id="3.40.50.1110">
    <property type="entry name" value="SGNH hydrolase"/>
    <property type="match status" value="1"/>
</dbReference>
<dbReference type="EMBL" id="NART01000041">
    <property type="protein sequence ID" value="OTQ09444.1"/>
    <property type="molecule type" value="Genomic_DNA"/>
</dbReference>
<dbReference type="EMBL" id="NARP01000002">
    <property type="protein sequence ID" value="OTQ01502.1"/>
    <property type="molecule type" value="Genomic_DNA"/>
</dbReference>
<comment type="similarity">
    <text evidence="1">Belongs to the 'GDSL' lipolytic enzyme family.</text>
</comment>
<comment type="caution">
    <text evidence="4">The sequence shown here is derived from an EMBL/GenBank/DDBJ whole genome shotgun (WGS) entry which is preliminary data.</text>
</comment>
<evidence type="ECO:0000256" key="3">
    <source>
        <dbReference type="SAM" id="SignalP"/>
    </source>
</evidence>
<evidence type="ECO:0000313" key="4">
    <source>
        <dbReference type="EMBL" id="OTQ01502.1"/>
    </source>
</evidence>
<dbReference type="Proteomes" id="UP000194977">
    <property type="component" value="Unassembled WGS sequence"/>
</dbReference>
<evidence type="ECO:0000256" key="1">
    <source>
        <dbReference type="ARBA" id="ARBA00008668"/>
    </source>
</evidence>
<dbReference type="Pfam" id="PF00657">
    <property type="entry name" value="Lipase_GDSL"/>
    <property type="match status" value="1"/>
</dbReference>
<dbReference type="OrthoDB" id="191551at2"/>
<sequence>MMKKTFFGLLLVGISINQVSANTIIQGYAYANKPIDSSVIIRDANNKVLQTTTNNDGFYWQDVSNLTPPLIVFTNKNSLERKAHGDQFCNGNCLFSYVYTLQQDEKNTVNINPLTDYLTSELAKQINLIGPEKFVDNPLPTLMKDDLLKKTYNKFHLLFDKALLQIGIEDNSFDPITTNSPKTKDLLDVMLFNRGYHSATGKISETVLLDMRFRPISQDSPFDYQQAVKQQKENMNAKKRIFILGDSTASNYDKKVYPRMGWGQVFDQFINDKADTIVINGAQSGRSSRSFKTEGWFHLMKPFMKKGDYMIIGFGHNDEKCDGNNPKRGKVDVANLCTYPNDDNNQKQYPLKQESMSFQSSLEDYLTVAKELEMTPILMTPVTRFKDKNNKTAYQNQSNDPVSHMHYTANKPGFAYWGDYSNTIKHTAKVNQVTLIDLESFSIDFANQHKDDWQSYWLVIDPNDPKYPYYKNQTSGVISNPDTTHFQEKGAQAIAKIIATAINNDPKLKQDEVVDLNKINQ</sequence>